<evidence type="ECO:0000256" key="6">
    <source>
        <dbReference type="PIRSR" id="PIRSR600200-1"/>
    </source>
</evidence>
<keyword evidence="5" id="KW-0788">Thiol protease</keyword>
<feature type="signal peptide" evidence="7">
    <location>
        <begin position="1"/>
        <end position="23"/>
    </location>
</feature>
<reference evidence="9 10" key="1">
    <citation type="submission" date="2020-08" db="EMBL/GenBank/DDBJ databases">
        <title>Genomic Encyclopedia of Type Strains, Phase IV (KMG-IV): sequencing the most valuable type-strain genomes for metagenomic binning, comparative biology and taxonomic classification.</title>
        <authorList>
            <person name="Goeker M."/>
        </authorList>
    </citation>
    <scope>NUCLEOTIDE SEQUENCE [LARGE SCALE GENOMIC DNA]</scope>
    <source>
        <strain evidence="9 10">DSM 22548</strain>
    </source>
</reference>
<dbReference type="GO" id="GO:0016829">
    <property type="term" value="F:lyase activity"/>
    <property type="evidence" value="ECO:0007669"/>
    <property type="project" value="UniProtKB-KW"/>
</dbReference>
<dbReference type="InterPro" id="IPR038765">
    <property type="entry name" value="Papain-like_cys_pep_sf"/>
</dbReference>
<keyword evidence="3 7" id="KW-0732">Signal</keyword>
<dbReference type="RefSeq" id="WP_183693941.1">
    <property type="nucleotide sequence ID" value="NZ_JACICA010000001.1"/>
</dbReference>
<evidence type="ECO:0000256" key="1">
    <source>
        <dbReference type="ARBA" id="ARBA00009693"/>
    </source>
</evidence>
<organism evidence="9 10">
    <name type="scientific">Alloprevotella rava</name>
    <dbReference type="NCBI Taxonomy" id="671218"/>
    <lineage>
        <taxon>Bacteria</taxon>
        <taxon>Pseudomonadati</taxon>
        <taxon>Bacteroidota</taxon>
        <taxon>Bacteroidia</taxon>
        <taxon>Bacteroidales</taxon>
        <taxon>Prevotellaceae</taxon>
        <taxon>Alloprevotella</taxon>
    </lineage>
</organism>
<dbReference type="InterPro" id="IPR044934">
    <property type="entry name" value="Streptopain_sf"/>
</dbReference>
<feature type="chain" id="PRO_5031566395" evidence="7">
    <location>
        <begin position="24"/>
        <end position="632"/>
    </location>
</feature>
<dbReference type="GO" id="GO:0051213">
    <property type="term" value="F:dioxygenase activity"/>
    <property type="evidence" value="ECO:0007669"/>
    <property type="project" value="UniProtKB-KW"/>
</dbReference>
<keyword evidence="9" id="KW-0456">Lyase</keyword>
<proteinExistence type="inferred from homology"/>
<dbReference type="EMBL" id="JACICA010000001">
    <property type="protein sequence ID" value="MBB3701827.1"/>
    <property type="molecule type" value="Genomic_DNA"/>
</dbReference>
<keyword evidence="9" id="KW-0560">Oxidoreductase</keyword>
<evidence type="ECO:0000259" key="8">
    <source>
        <dbReference type="Pfam" id="PF13734"/>
    </source>
</evidence>
<feature type="active site" description="Proton acceptor" evidence="6">
    <location>
        <position position="305"/>
    </location>
</feature>
<dbReference type="InterPro" id="IPR000200">
    <property type="entry name" value="Peptidase_C10"/>
</dbReference>
<dbReference type="SUPFAM" id="SSF54001">
    <property type="entry name" value="Cysteine proteinases"/>
    <property type="match status" value="1"/>
</dbReference>
<evidence type="ECO:0000256" key="4">
    <source>
        <dbReference type="ARBA" id="ARBA00022801"/>
    </source>
</evidence>
<dbReference type="Pfam" id="PF01640">
    <property type="entry name" value="Peptidase_C10"/>
    <property type="match status" value="1"/>
</dbReference>
<feature type="domain" description="Spi protease inhibitor" evidence="8">
    <location>
        <begin position="23"/>
        <end position="105"/>
    </location>
</feature>
<dbReference type="Proteomes" id="UP000541425">
    <property type="component" value="Unassembled WGS sequence"/>
</dbReference>
<gene>
    <name evidence="9" type="ORF">FHS60_000269</name>
</gene>
<dbReference type="Pfam" id="PF13734">
    <property type="entry name" value="Inhibitor_I69"/>
    <property type="match status" value="1"/>
</dbReference>
<dbReference type="InterPro" id="IPR025896">
    <property type="entry name" value="Spi_Prtas-inh"/>
</dbReference>
<dbReference type="GO" id="GO:0008234">
    <property type="term" value="F:cysteine-type peptidase activity"/>
    <property type="evidence" value="ECO:0007669"/>
    <property type="project" value="UniProtKB-KW"/>
</dbReference>
<evidence type="ECO:0000313" key="10">
    <source>
        <dbReference type="Proteomes" id="UP000541425"/>
    </source>
</evidence>
<evidence type="ECO:0000256" key="7">
    <source>
        <dbReference type="SAM" id="SignalP"/>
    </source>
</evidence>
<feature type="active site" description="Nucleophile" evidence="6">
    <location>
        <position position="164"/>
    </location>
</feature>
<accession>A0A7W5UI42</accession>
<dbReference type="PRINTS" id="PR00797">
    <property type="entry name" value="STREPTOPAIN"/>
</dbReference>
<keyword evidence="4" id="KW-0378">Hydrolase</keyword>
<keyword evidence="2" id="KW-0645">Protease</keyword>
<evidence type="ECO:0000256" key="2">
    <source>
        <dbReference type="ARBA" id="ARBA00022670"/>
    </source>
</evidence>
<comment type="similarity">
    <text evidence="1">Belongs to the peptidase C10 family.</text>
</comment>
<dbReference type="AlphaFoldDB" id="A0A7W5UI42"/>
<protein>
    <submittedName>
        <fullName evidence="9">Catechol 2,3-dioxygenase-like lactoylglutathione lyase family enzyme</fullName>
    </submittedName>
</protein>
<evidence type="ECO:0000256" key="5">
    <source>
        <dbReference type="ARBA" id="ARBA00022807"/>
    </source>
</evidence>
<keyword evidence="9" id="KW-0223">Dioxygenase</keyword>
<comment type="caution">
    <text evidence="9">The sequence shown here is derived from an EMBL/GenBank/DDBJ whole genome shotgun (WGS) entry which is preliminary data.</text>
</comment>
<evidence type="ECO:0000256" key="3">
    <source>
        <dbReference type="ARBA" id="ARBA00022729"/>
    </source>
</evidence>
<dbReference type="Gene3D" id="3.90.70.50">
    <property type="entry name" value="Peptidase C10, streptopain"/>
    <property type="match status" value="1"/>
</dbReference>
<evidence type="ECO:0000313" key="9">
    <source>
        <dbReference type="EMBL" id="MBB3701827.1"/>
    </source>
</evidence>
<name>A0A7W5UI42_9BACT</name>
<sequence length="632" mass="70174">MHLLLRCVCFSVLLLCFAFVASAQSVSEDEARARVASYFKQSGQRKAAVHPLTLRTSPASYLFVAGNKFVLAAADDRLPEVLAYGTYKARVIPPALSTLLQQYDHLLPLLPIDAHHRSVPAFSGRVVLPLLSSIRSQGHPYNSACPFFLNADSVLSSERCVVGCVATALEQILTYYQRVYTLQDTLKGWTTKNYQIPDINPGATVDSRLILSHYTGAESAASIDAVARLSYYLGQAVHMNWGLRESGANTYRALEPLQRVFGLKYVHYLDSYKYDPSAWVAAIRNEVESGRPVYCAGNVQHLGGHAFVLDGQDKAGNFHVNWGYGGDYDGYFNFDILYFPEPLGQETEVGKGEGFFANREVLFLHPDNLSVELPDTLQRTGTEIAIDSVHILDAPTRDIYTRIRLFVRNTATYPLTTPFALFTNLPSDTDTLRQADYVGITSATLQPGEAKTLLLHARFRQLGQRILRLTPDDRHIFSLDTLTVVAGSGAQLIFSEPQLAFPSDSVVRIMLSVENAANSYRSGQSLVYEIIPGLDVSVQGTRHPKYIYLNGGESMRDTVQFTALVPGQTYTLLVRSPWKVVRQVSFTLPATTAVRSAEVVGREVWHRLDGLRVARPSEPGIYLRNSKKIIVR</sequence>
<dbReference type="GO" id="GO:0006508">
    <property type="term" value="P:proteolysis"/>
    <property type="evidence" value="ECO:0007669"/>
    <property type="project" value="UniProtKB-KW"/>
</dbReference>